<keyword evidence="2" id="KW-1185">Reference proteome</keyword>
<gene>
    <name evidence="1" type="ORF">PIB30_021129</name>
</gene>
<name>A0ABU6Q8N8_9FABA</name>
<evidence type="ECO:0000313" key="2">
    <source>
        <dbReference type="Proteomes" id="UP001341840"/>
    </source>
</evidence>
<accession>A0ABU6Q8N8</accession>
<proteinExistence type="predicted"/>
<reference evidence="1 2" key="1">
    <citation type="journal article" date="2023" name="Plants (Basel)">
        <title>Bridging the Gap: Combining Genomics and Transcriptomics Approaches to Understand Stylosanthes scabra, an Orphan Legume from the Brazilian Caatinga.</title>
        <authorList>
            <person name="Ferreira-Neto J.R.C."/>
            <person name="da Silva M.D."/>
            <person name="Binneck E."/>
            <person name="de Melo N.F."/>
            <person name="da Silva R.H."/>
            <person name="de Melo A.L.T.M."/>
            <person name="Pandolfi V."/>
            <person name="Bustamante F.O."/>
            <person name="Brasileiro-Vidal A.C."/>
            <person name="Benko-Iseppon A.M."/>
        </authorList>
    </citation>
    <scope>NUCLEOTIDE SEQUENCE [LARGE SCALE GENOMIC DNA]</scope>
    <source>
        <tissue evidence="1">Leaves</tissue>
    </source>
</reference>
<dbReference type="Proteomes" id="UP001341840">
    <property type="component" value="Unassembled WGS sequence"/>
</dbReference>
<sequence>MVVSDGNNDVELTDDFGIGKYGKAVGEYVVIKYGAQFAPRQDNNRCKDLHQNEMLSRLEIERKTCEQAQRFISTAAMKNS</sequence>
<organism evidence="1 2">
    <name type="scientific">Stylosanthes scabra</name>
    <dbReference type="NCBI Taxonomy" id="79078"/>
    <lineage>
        <taxon>Eukaryota</taxon>
        <taxon>Viridiplantae</taxon>
        <taxon>Streptophyta</taxon>
        <taxon>Embryophyta</taxon>
        <taxon>Tracheophyta</taxon>
        <taxon>Spermatophyta</taxon>
        <taxon>Magnoliopsida</taxon>
        <taxon>eudicotyledons</taxon>
        <taxon>Gunneridae</taxon>
        <taxon>Pentapetalae</taxon>
        <taxon>rosids</taxon>
        <taxon>fabids</taxon>
        <taxon>Fabales</taxon>
        <taxon>Fabaceae</taxon>
        <taxon>Papilionoideae</taxon>
        <taxon>50 kb inversion clade</taxon>
        <taxon>dalbergioids sensu lato</taxon>
        <taxon>Dalbergieae</taxon>
        <taxon>Pterocarpus clade</taxon>
        <taxon>Stylosanthes</taxon>
    </lineage>
</organism>
<comment type="caution">
    <text evidence="1">The sequence shown here is derived from an EMBL/GenBank/DDBJ whole genome shotgun (WGS) entry which is preliminary data.</text>
</comment>
<evidence type="ECO:0000313" key="1">
    <source>
        <dbReference type="EMBL" id="MED6108183.1"/>
    </source>
</evidence>
<dbReference type="EMBL" id="JASCZI010000069">
    <property type="protein sequence ID" value="MED6108183.1"/>
    <property type="molecule type" value="Genomic_DNA"/>
</dbReference>
<protein>
    <submittedName>
        <fullName evidence="1">Uncharacterized protein</fullName>
    </submittedName>
</protein>